<accession>A0ACC2X1B2</accession>
<name>A0ACC2X1B2_9TREE</name>
<comment type="caution">
    <text evidence="1">The sequence shown here is derived from an EMBL/GenBank/DDBJ whole genome shotgun (WGS) entry which is preliminary data.</text>
</comment>
<gene>
    <name evidence="1" type="ORF">QFC24_006593</name>
</gene>
<evidence type="ECO:0000313" key="2">
    <source>
        <dbReference type="Proteomes" id="UP001234202"/>
    </source>
</evidence>
<organism evidence="1 2">
    <name type="scientific">Naganishia onofrii</name>
    <dbReference type="NCBI Taxonomy" id="1851511"/>
    <lineage>
        <taxon>Eukaryota</taxon>
        <taxon>Fungi</taxon>
        <taxon>Dikarya</taxon>
        <taxon>Basidiomycota</taxon>
        <taxon>Agaricomycotina</taxon>
        <taxon>Tremellomycetes</taxon>
        <taxon>Filobasidiales</taxon>
        <taxon>Filobasidiaceae</taxon>
        <taxon>Naganishia</taxon>
    </lineage>
</organism>
<evidence type="ECO:0000313" key="1">
    <source>
        <dbReference type="EMBL" id="KAJ9117134.1"/>
    </source>
</evidence>
<reference evidence="1" key="1">
    <citation type="submission" date="2023-04" db="EMBL/GenBank/DDBJ databases">
        <title>Draft Genome sequencing of Naganishia species isolated from polar environments using Oxford Nanopore Technology.</title>
        <authorList>
            <person name="Leo P."/>
            <person name="Venkateswaran K."/>
        </authorList>
    </citation>
    <scope>NUCLEOTIDE SEQUENCE</scope>
    <source>
        <strain evidence="1">DBVPG 5303</strain>
    </source>
</reference>
<dbReference type="EMBL" id="JASBWV010000033">
    <property type="protein sequence ID" value="KAJ9117134.1"/>
    <property type="molecule type" value="Genomic_DNA"/>
</dbReference>
<sequence>MSPTFARTPSSANSMAPPPAPTLQQGELPERPRYPPSVSSEPNQPAGSGHSHLSALTQQMKIGDQHINPQWTPEMEYMPNTVPREDQSVSEGSGQGGYPPQHPQSSASAVQGAPDQSMYQPHADYVGYDPNALSGYEYHPGSGFQGTPLQYSQHSMRYEPQYTQDGSQVPTDPSNVPGNSGAYVSPYAPQGPFPPGTNPYGNQPPSSASNFPGPDVQTAYTDTEAFPERLPYQPPHSEELEPYEAASTQRKSQLLSAKLFESATSTDMPAIIFRVFSAASYLPPGSQQNTSPGHPPTQDDNYNYNKHLSWGMGGTAPGRF</sequence>
<proteinExistence type="predicted"/>
<dbReference type="Proteomes" id="UP001234202">
    <property type="component" value="Unassembled WGS sequence"/>
</dbReference>
<keyword evidence="2" id="KW-1185">Reference proteome</keyword>
<protein>
    <submittedName>
        <fullName evidence="1">Uncharacterized protein</fullName>
    </submittedName>
</protein>